<organism evidence="2 3">
    <name type="scientific">Ligilactobacillus ruminis DSM 20403 = NBRC 102161</name>
    <dbReference type="NCBI Taxonomy" id="1423798"/>
    <lineage>
        <taxon>Bacteria</taxon>
        <taxon>Bacillati</taxon>
        <taxon>Bacillota</taxon>
        <taxon>Bacilli</taxon>
        <taxon>Lactobacillales</taxon>
        <taxon>Lactobacillaceae</taxon>
        <taxon>Ligilactobacillus</taxon>
    </lineage>
</organism>
<evidence type="ECO:0000256" key="1">
    <source>
        <dbReference type="SAM" id="Phobius"/>
    </source>
</evidence>
<keyword evidence="1" id="KW-0472">Membrane</keyword>
<protein>
    <submittedName>
        <fullName evidence="2">Uncharacterized protein</fullName>
    </submittedName>
</protein>
<sequence>MYKWKKGDGKTMVALVVACVIGSVAGFIWGICDLPSIDDIFKRAAEFALIFIFLAVSGVISFINRLFK</sequence>
<name>A0A1I2SEA0_9LACO</name>
<dbReference type="EMBL" id="FOPI01000026">
    <property type="protein sequence ID" value="SFG48361.1"/>
    <property type="molecule type" value="Genomic_DNA"/>
</dbReference>
<gene>
    <name evidence="2" type="ORF">SAMN02910432_01556</name>
</gene>
<keyword evidence="1" id="KW-0812">Transmembrane</keyword>
<evidence type="ECO:0000313" key="2">
    <source>
        <dbReference type="EMBL" id="SFG48361.1"/>
    </source>
</evidence>
<accession>A0A1I2SEA0</accession>
<feature type="transmembrane region" description="Helical" evidence="1">
    <location>
        <begin position="47"/>
        <end position="67"/>
    </location>
</feature>
<evidence type="ECO:0000313" key="3">
    <source>
        <dbReference type="Proteomes" id="UP000182635"/>
    </source>
</evidence>
<dbReference type="OrthoDB" id="2332257at2"/>
<keyword evidence="1" id="KW-1133">Transmembrane helix</keyword>
<feature type="transmembrane region" description="Helical" evidence="1">
    <location>
        <begin position="12"/>
        <end position="31"/>
    </location>
</feature>
<dbReference type="AlphaFoldDB" id="A0A1I2SEA0"/>
<dbReference type="RefSeq" id="WP_035171030.1">
    <property type="nucleotide sequence ID" value="NZ_FOPI01000026.1"/>
</dbReference>
<reference evidence="3" key="1">
    <citation type="submission" date="2016-10" db="EMBL/GenBank/DDBJ databases">
        <authorList>
            <person name="Varghese N."/>
            <person name="Submissions S."/>
        </authorList>
    </citation>
    <scope>NUCLEOTIDE SEQUENCE [LARGE SCALE GENOMIC DNA]</scope>
    <source>
        <strain evidence="3">DSM 20403</strain>
    </source>
</reference>
<dbReference type="Proteomes" id="UP000182635">
    <property type="component" value="Unassembled WGS sequence"/>
</dbReference>
<proteinExistence type="predicted"/>